<dbReference type="VEuPathDB" id="AmoebaDB:FDP41_004987"/>
<keyword evidence="11" id="KW-1185">Reference proteome</keyword>
<dbReference type="InterPro" id="IPR020568">
    <property type="entry name" value="Ribosomal_Su5_D2-typ_SF"/>
</dbReference>
<evidence type="ECO:0000313" key="10">
    <source>
        <dbReference type="EMBL" id="KAF0975660.1"/>
    </source>
</evidence>
<dbReference type="VEuPathDB" id="AmoebaDB:NfTy_050880"/>
<comment type="similarity">
    <text evidence="2">Belongs to the heat shock protein 90 family.</text>
</comment>
<feature type="region of interest" description="Disordered" evidence="7">
    <location>
        <begin position="290"/>
        <end position="333"/>
    </location>
</feature>
<keyword evidence="4" id="KW-0547">Nucleotide-binding</keyword>
<dbReference type="InterPro" id="IPR019805">
    <property type="entry name" value="Heat_shock_protein_90_CS"/>
</dbReference>
<organism evidence="10 11">
    <name type="scientific">Naegleria fowleri</name>
    <name type="common">Brain eating amoeba</name>
    <dbReference type="NCBI Taxonomy" id="5763"/>
    <lineage>
        <taxon>Eukaryota</taxon>
        <taxon>Discoba</taxon>
        <taxon>Heterolobosea</taxon>
        <taxon>Tetramitia</taxon>
        <taxon>Eutetramitia</taxon>
        <taxon>Vahlkampfiidae</taxon>
        <taxon>Naegleria</taxon>
    </lineage>
</organism>
<dbReference type="Gene3D" id="3.30.230.80">
    <property type="match status" value="1"/>
</dbReference>
<feature type="domain" description="Histidine kinase/HSP90-like ATPase" evidence="9">
    <location>
        <begin position="95"/>
        <end position="255"/>
    </location>
</feature>
<dbReference type="SMART" id="SM00387">
    <property type="entry name" value="HATPase_c"/>
    <property type="match status" value="1"/>
</dbReference>
<dbReference type="GO" id="GO:0005737">
    <property type="term" value="C:cytoplasm"/>
    <property type="evidence" value="ECO:0007669"/>
    <property type="project" value="UniProtKB-SubCell"/>
</dbReference>
<feature type="chain" id="PRO_5025533593" description="Histidine kinase/HSP90-like ATPase domain-containing protein" evidence="8">
    <location>
        <begin position="25"/>
        <end position="1285"/>
    </location>
</feature>
<evidence type="ECO:0000256" key="1">
    <source>
        <dbReference type="ARBA" id="ARBA00004496"/>
    </source>
</evidence>
<dbReference type="RefSeq" id="XP_044560373.1">
    <property type="nucleotide sequence ID" value="XM_044708461.1"/>
</dbReference>
<evidence type="ECO:0000259" key="9">
    <source>
        <dbReference type="SMART" id="SM00387"/>
    </source>
</evidence>
<dbReference type="FunFam" id="3.40.50.11260:FF:000001">
    <property type="entry name" value="Heat shock protein 90 alpha"/>
    <property type="match status" value="1"/>
</dbReference>
<evidence type="ECO:0000256" key="6">
    <source>
        <dbReference type="ARBA" id="ARBA00023186"/>
    </source>
</evidence>
<evidence type="ECO:0000256" key="7">
    <source>
        <dbReference type="SAM" id="MobiDB-lite"/>
    </source>
</evidence>
<evidence type="ECO:0000256" key="5">
    <source>
        <dbReference type="ARBA" id="ARBA00022840"/>
    </source>
</evidence>
<dbReference type="PANTHER" id="PTHR11528">
    <property type="entry name" value="HEAT SHOCK PROTEIN 90 FAMILY MEMBER"/>
    <property type="match status" value="1"/>
</dbReference>
<feature type="signal peptide" evidence="8">
    <location>
        <begin position="1"/>
        <end position="24"/>
    </location>
</feature>
<dbReference type="InterPro" id="IPR003594">
    <property type="entry name" value="HATPase_dom"/>
</dbReference>
<feature type="compositionally biased region" description="Basic and acidic residues" evidence="7">
    <location>
        <begin position="306"/>
        <end position="333"/>
    </location>
</feature>
<dbReference type="GO" id="GO:0016887">
    <property type="term" value="F:ATP hydrolysis activity"/>
    <property type="evidence" value="ECO:0007669"/>
    <property type="project" value="InterPro"/>
</dbReference>
<dbReference type="GO" id="GO:0140662">
    <property type="term" value="F:ATP-dependent protein folding chaperone"/>
    <property type="evidence" value="ECO:0007669"/>
    <property type="project" value="InterPro"/>
</dbReference>
<dbReference type="Gene3D" id="3.30.565.10">
    <property type="entry name" value="Histidine kinase-like ATPase, C-terminal domain"/>
    <property type="match status" value="1"/>
</dbReference>
<name>A0A6A5BNY5_NAEFO</name>
<dbReference type="OrthoDB" id="28737at2759"/>
<dbReference type="PRINTS" id="PR00775">
    <property type="entry name" value="HEATSHOCK90"/>
</dbReference>
<dbReference type="Pfam" id="PF00183">
    <property type="entry name" value="HSP90"/>
    <property type="match status" value="1"/>
</dbReference>
<keyword evidence="3" id="KW-0963">Cytoplasm</keyword>
<dbReference type="SUPFAM" id="SSF54211">
    <property type="entry name" value="Ribosomal protein S5 domain 2-like"/>
    <property type="match status" value="1"/>
</dbReference>
<dbReference type="HAMAP" id="MF_00505">
    <property type="entry name" value="HSP90"/>
    <property type="match status" value="1"/>
</dbReference>
<dbReference type="PROSITE" id="PS00298">
    <property type="entry name" value="HSP90"/>
    <property type="match status" value="1"/>
</dbReference>
<dbReference type="GO" id="GO:0051082">
    <property type="term" value="F:unfolded protein binding"/>
    <property type="evidence" value="ECO:0007669"/>
    <property type="project" value="InterPro"/>
</dbReference>
<dbReference type="GO" id="GO:0005524">
    <property type="term" value="F:ATP binding"/>
    <property type="evidence" value="ECO:0007669"/>
    <property type="project" value="UniProtKB-KW"/>
</dbReference>
<dbReference type="Pfam" id="PF13589">
    <property type="entry name" value="HATPase_c_3"/>
    <property type="match status" value="1"/>
</dbReference>
<dbReference type="VEuPathDB" id="AmoebaDB:NF0125080"/>
<dbReference type="NCBIfam" id="NF003555">
    <property type="entry name" value="PRK05218.1"/>
    <property type="match status" value="1"/>
</dbReference>
<comment type="caution">
    <text evidence="10">The sequence shown here is derived from an EMBL/GenBank/DDBJ whole genome shotgun (WGS) entry which is preliminary data.</text>
</comment>
<keyword evidence="6" id="KW-0143">Chaperone</keyword>
<dbReference type="CDD" id="cd16927">
    <property type="entry name" value="HATPase_Hsp90-like"/>
    <property type="match status" value="1"/>
</dbReference>
<dbReference type="VEuPathDB" id="AmoebaDB:NF0127820"/>
<dbReference type="SUPFAM" id="SSF110942">
    <property type="entry name" value="HSP90 C-terminal domain"/>
    <property type="match status" value="1"/>
</dbReference>
<dbReference type="SUPFAM" id="SSF55874">
    <property type="entry name" value="ATPase domain of HSP90 chaperone/DNA topoisomerase II/histidine kinase"/>
    <property type="match status" value="1"/>
</dbReference>
<keyword evidence="8" id="KW-0732">Signal</keyword>
<dbReference type="Proteomes" id="UP000444721">
    <property type="component" value="Unassembled WGS sequence"/>
</dbReference>
<evidence type="ECO:0000256" key="8">
    <source>
        <dbReference type="SAM" id="SignalP"/>
    </source>
</evidence>
<dbReference type="VEuPathDB" id="AmoebaDB:NF0125090"/>
<dbReference type="InterPro" id="IPR037196">
    <property type="entry name" value="HSP90_C"/>
</dbReference>
<dbReference type="Gene3D" id="1.20.120.790">
    <property type="entry name" value="Heat shock protein 90, C-terminal domain"/>
    <property type="match status" value="1"/>
</dbReference>
<evidence type="ECO:0000256" key="4">
    <source>
        <dbReference type="ARBA" id="ARBA00022741"/>
    </source>
</evidence>
<evidence type="ECO:0000256" key="2">
    <source>
        <dbReference type="ARBA" id="ARBA00008239"/>
    </source>
</evidence>
<sequence length="1285" mass="145764">MKKFQTSSSVLAATLLLLLISTLSFQLFLMEGSSSYIHAEETTTTSANAPGTGTSTITDELEQILNSQASAREEHQFQAEINQLLGIIINSLYSNKDIFLRELISNASDALNKIRFLSLTDRKALESNPNLEIRIWADPNANILKIRDTGIGMTKQDLMQNLGTIAKSGTKAFIEKLQKEAAATSPDNSLIGQFGVGFYSVFLVASKVAVTTKHNDDKQYIWTSTADNTFTIVEDPRGDTLGRGTELTIYLKDDAKDYANVSKLKDHIKKYSSFIHFPIYLHEVRTEVEEVPVEEETASAQTTTESETKPEDETKPEEVKVEEESKTPEKKTKKVEKTVEEWKIMNEQKPLWLRSPSNITDEEYIQFYKAMTGLTEDPLFWELFSAEGQVEFKSLLYFPSKAPFNMFDFTQKANNIKLYVKRVFITDQAVEELLPRYLNFIRGLVDSEDLPLNVSRETLQHSKLLAMIRKKLLAKAIQIMNELSEKDKTERKERKEKKQQEEEQKKEDKKEDKNLTKYEKFWKEFGKNIKLGVIEDDRNRNKLVSMLRFTTSKSTDEAISLEEYVERKKEKQEQIYFVTGQDMKDVESSPLLEEFKKRDLEVIYMIDPLDEYMVQQLHEFKSMKLQNIAKEDVKFPDEDEEQKKKETEELTKEYDSLISVMNLLLKDKVSKVTISRRTSNAPAVLVASSFGVSANMARIMKAQALGQEQSHMDWMMKLRTIEINANHPMIQNMNNLLKNNVNDNTLTEAITLLYDTASLISGYDLEDKKAFTDRLVNVVTSGLSYKNAQAEQKTSPPEVKATELLLLVQRRRTTFPTFSPLLQLLLHGAKHLLIPSSPTPFKAIPPITLHGSLNSPSLSALKLSLDPNSLLFAVATSNDSTTTTTTTKTATTTTNQEGQLLMIVDHHQHENNTTRSDASYLASLAAETGLWKILLKLPVTTDRPMSAMNNVLTALYDSKKNNYFVLRMCQSDSVCLVKISLQNLETNVFKFDSSVKMVRGLVLSTSFNTILVRNVILVPNEEGNGIDYAYASLYYTVYRINMQSGAIASSISFYGLNTMYMHVGHMEIPGYVTVLIVTDKFEYILSSGDLLKNVVGKHFPLSMNWCSLPIGKLDVAIADRYFFKSSVLCSNYSSSTNSGGVYFISYSIGAARVGQIPKLGEPYVHYQVKKDLIFTQEKKLNQSLKNGILHNLRENEILHTTTRREFSSTPSRMVYFGPLVSVSNDHSVIALSNQHSYEYVDYMNKVIEKKIPKQYSATSLPQFGFYSLGNGKFYACTEDLDCQSF</sequence>
<evidence type="ECO:0000256" key="3">
    <source>
        <dbReference type="ARBA" id="ARBA00022490"/>
    </source>
</evidence>
<keyword evidence="5" id="KW-0067">ATP-binding</keyword>
<dbReference type="InterPro" id="IPR036890">
    <property type="entry name" value="HATPase_C_sf"/>
</dbReference>
<proteinExistence type="inferred from homology"/>
<dbReference type="InterPro" id="IPR001404">
    <property type="entry name" value="Hsp90_fam"/>
</dbReference>
<dbReference type="InterPro" id="IPR020575">
    <property type="entry name" value="Hsp90_N"/>
</dbReference>
<dbReference type="EMBL" id="VFQX01000043">
    <property type="protein sequence ID" value="KAF0975660.1"/>
    <property type="molecule type" value="Genomic_DNA"/>
</dbReference>
<dbReference type="VEuPathDB" id="AmoebaDB:NfTy_050870"/>
<dbReference type="FunFam" id="3.30.565.10:FF:000005">
    <property type="entry name" value="Heat shock protein 90"/>
    <property type="match status" value="1"/>
</dbReference>
<protein>
    <recommendedName>
        <fullName evidence="9">Histidine kinase/HSP90-like ATPase domain-containing protein</fullName>
    </recommendedName>
</protein>
<dbReference type="Gene3D" id="3.40.50.11260">
    <property type="match status" value="1"/>
</dbReference>
<accession>A0A6A5BNY5</accession>
<evidence type="ECO:0000313" key="11">
    <source>
        <dbReference type="Proteomes" id="UP000444721"/>
    </source>
</evidence>
<comment type="subcellular location">
    <subcellularLocation>
        <location evidence="1">Cytoplasm</location>
    </subcellularLocation>
</comment>
<feature type="region of interest" description="Disordered" evidence="7">
    <location>
        <begin position="486"/>
        <end position="510"/>
    </location>
</feature>
<gene>
    <name evidence="10" type="ORF">FDP41_004987</name>
</gene>
<reference evidence="10 11" key="1">
    <citation type="journal article" date="2019" name="Sci. Rep.">
        <title>Nanopore sequencing improves the draft genome of the human pathogenic amoeba Naegleria fowleri.</title>
        <authorList>
            <person name="Liechti N."/>
            <person name="Schurch N."/>
            <person name="Bruggmann R."/>
            <person name="Wittwer M."/>
        </authorList>
    </citation>
    <scope>NUCLEOTIDE SEQUENCE [LARGE SCALE GENOMIC DNA]</scope>
    <source>
        <strain evidence="10 11">ATCC 30894</strain>
    </source>
</reference>
<dbReference type="GeneID" id="68112205"/>